<dbReference type="Proteomes" id="UP001287356">
    <property type="component" value="Unassembled WGS sequence"/>
</dbReference>
<feature type="region of interest" description="Disordered" evidence="2">
    <location>
        <begin position="305"/>
        <end position="415"/>
    </location>
</feature>
<dbReference type="PROSITE" id="PS00463">
    <property type="entry name" value="ZN2_CY6_FUNGAL_1"/>
    <property type="match status" value="1"/>
</dbReference>
<organism evidence="4 5">
    <name type="scientific">Lasiosphaeria ovina</name>
    <dbReference type="NCBI Taxonomy" id="92902"/>
    <lineage>
        <taxon>Eukaryota</taxon>
        <taxon>Fungi</taxon>
        <taxon>Dikarya</taxon>
        <taxon>Ascomycota</taxon>
        <taxon>Pezizomycotina</taxon>
        <taxon>Sordariomycetes</taxon>
        <taxon>Sordariomycetidae</taxon>
        <taxon>Sordariales</taxon>
        <taxon>Lasiosphaeriaceae</taxon>
        <taxon>Lasiosphaeria</taxon>
    </lineage>
</organism>
<feature type="domain" description="Zn(2)-C6 fungal-type" evidence="3">
    <location>
        <begin position="23"/>
        <end position="57"/>
    </location>
</feature>
<accession>A0AAE0N9C9</accession>
<feature type="compositionally biased region" description="Low complexity" evidence="2">
    <location>
        <begin position="305"/>
        <end position="319"/>
    </location>
</feature>
<dbReference type="InterPro" id="IPR001138">
    <property type="entry name" value="Zn2Cys6_DnaBD"/>
</dbReference>
<reference evidence="4" key="1">
    <citation type="journal article" date="2023" name="Mol. Phylogenet. Evol.">
        <title>Genome-scale phylogeny and comparative genomics of the fungal order Sordariales.</title>
        <authorList>
            <person name="Hensen N."/>
            <person name="Bonometti L."/>
            <person name="Westerberg I."/>
            <person name="Brannstrom I.O."/>
            <person name="Guillou S."/>
            <person name="Cros-Aarteil S."/>
            <person name="Calhoun S."/>
            <person name="Haridas S."/>
            <person name="Kuo A."/>
            <person name="Mondo S."/>
            <person name="Pangilinan J."/>
            <person name="Riley R."/>
            <person name="LaButti K."/>
            <person name="Andreopoulos B."/>
            <person name="Lipzen A."/>
            <person name="Chen C."/>
            <person name="Yan M."/>
            <person name="Daum C."/>
            <person name="Ng V."/>
            <person name="Clum A."/>
            <person name="Steindorff A."/>
            <person name="Ohm R.A."/>
            <person name="Martin F."/>
            <person name="Silar P."/>
            <person name="Natvig D.O."/>
            <person name="Lalanne C."/>
            <person name="Gautier V."/>
            <person name="Ament-Velasquez S.L."/>
            <person name="Kruys A."/>
            <person name="Hutchinson M.I."/>
            <person name="Powell A.J."/>
            <person name="Barry K."/>
            <person name="Miller A.N."/>
            <person name="Grigoriev I.V."/>
            <person name="Debuchy R."/>
            <person name="Gladieux P."/>
            <person name="Hiltunen Thoren M."/>
            <person name="Johannesson H."/>
        </authorList>
    </citation>
    <scope>NUCLEOTIDE SEQUENCE</scope>
    <source>
        <strain evidence="4">CBS 958.72</strain>
    </source>
</reference>
<dbReference type="GO" id="GO:0008270">
    <property type="term" value="F:zinc ion binding"/>
    <property type="evidence" value="ECO:0007669"/>
    <property type="project" value="InterPro"/>
</dbReference>
<evidence type="ECO:0000256" key="1">
    <source>
        <dbReference type="ARBA" id="ARBA00023242"/>
    </source>
</evidence>
<dbReference type="PROSITE" id="PS50048">
    <property type="entry name" value="ZN2_CY6_FUNGAL_2"/>
    <property type="match status" value="1"/>
</dbReference>
<feature type="compositionally biased region" description="Low complexity" evidence="2">
    <location>
        <begin position="366"/>
        <end position="378"/>
    </location>
</feature>
<proteinExistence type="predicted"/>
<feature type="region of interest" description="Disordered" evidence="2">
    <location>
        <begin position="1"/>
        <end position="20"/>
    </location>
</feature>
<feature type="compositionally biased region" description="Polar residues" evidence="2">
    <location>
        <begin position="1"/>
        <end position="11"/>
    </location>
</feature>
<reference evidence="4" key="2">
    <citation type="submission" date="2023-06" db="EMBL/GenBank/DDBJ databases">
        <authorList>
            <consortium name="Lawrence Berkeley National Laboratory"/>
            <person name="Haridas S."/>
            <person name="Hensen N."/>
            <person name="Bonometti L."/>
            <person name="Westerberg I."/>
            <person name="Brannstrom I.O."/>
            <person name="Guillou S."/>
            <person name="Cros-Aarteil S."/>
            <person name="Calhoun S."/>
            <person name="Kuo A."/>
            <person name="Mondo S."/>
            <person name="Pangilinan J."/>
            <person name="Riley R."/>
            <person name="Labutti K."/>
            <person name="Andreopoulos B."/>
            <person name="Lipzen A."/>
            <person name="Chen C."/>
            <person name="Yanf M."/>
            <person name="Daum C."/>
            <person name="Ng V."/>
            <person name="Clum A."/>
            <person name="Steindorff A."/>
            <person name="Ohm R."/>
            <person name="Martin F."/>
            <person name="Silar P."/>
            <person name="Natvig D."/>
            <person name="Lalanne C."/>
            <person name="Gautier V."/>
            <person name="Ament-Velasquez S.L."/>
            <person name="Kruys A."/>
            <person name="Hutchinson M.I."/>
            <person name="Powell A.J."/>
            <person name="Barry K."/>
            <person name="Miller A.N."/>
            <person name="Grigoriev I.V."/>
            <person name="Debuchy R."/>
            <person name="Gladieux P."/>
            <person name="Thoren M.H."/>
            <person name="Johannesson H."/>
        </authorList>
    </citation>
    <scope>NUCLEOTIDE SEQUENCE</scope>
    <source>
        <strain evidence="4">CBS 958.72</strain>
    </source>
</reference>
<dbReference type="GO" id="GO:0000981">
    <property type="term" value="F:DNA-binding transcription factor activity, RNA polymerase II-specific"/>
    <property type="evidence" value="ECO:0007669"/>
    <property type="project" value="InterPro"/>
</dbReference>
<dbReference type="SUPFAM" id="SSF57701">
    <property type="entry name" value="Zn2/Cys6 DNA-binding domain"/>
    <property type="match status" value="1"/>
</dbReference>
<evidence type="ECO:0000313" key="4">
    <source>
        <dbReference type="EMBL" id="KAK3375566.1"/>
    </source>
</evidence>
<dbReference type="Gene3D" id="4.10.240.10">
    <property type="entry name" value="Zn(2)-C6 fungal-type DNA-binding domain"/>
    <property type="match status" value="1"/>
</dbReference>
<feature type="compositionally biased region" description="Polar residues" evidence="2">
    <location>
        <begin position="352"/>
        <end position="365"/>
    </location>
</feature>
<feature type="compositionally biased region" description="Low complexity" evidence="2">
    <location>
        <begin position="385"/>
        <end position="411"/>
    </location>
</feature>
<feature type="compositionally biased region" description="Gly residues" evidence="2">
    <location>
        <begin position="528"/>
        <end position="548"/>
    </location>
</feature>
<evidence type="ECO:0000313" key="5">
    <source>
        <dbReference type="Proteomes" id="UP001287356"/>
    </source>
</evidence>
<dbReference type="CDD" id="cd00067">
    <property type="entry name" value="GAL4"/>
    <property type="match status" value="1"/>
</dbReference>
<dbReference type="AlphaFoldDB" id="A0AAE0N9C9"/>
<name>A0AAE0N9C9_9PEZI</name>
<gene>
    <name evidence="4" type="ORF">B0T24DRAFT_591278</name>
</gene>
<dbReference type="InterPro" id="IPR036864">
    <property type="entry name" value="Zn2-C6_fun-type_DNA-bd_sf"/>
</dbReference>
<comment type="caution">
    <text evidence="4">The sequence shown here is derived from an EMBL/GenBank/DDBJ whole genome shotgun (WGS) entry which is preliminary data.</text>
</comment>
<evidence type="ECO:0000256" key="2">
    <source>
        <dbReference type="SAM" id="MobiDB-lite"/>
    </source>
</evidence>
<feature type="region of interest" description="Disordered" evidence="2">
    <location>
        <begin position="525"/>
        <end position="552"/>
    </location>
</feature>
<evidence type="ECO:0000259" key="3">
    <source>
        <dbReference type="PROSITE" id="PS50048"/>
    </source>
</evidence>
<keyword evidence="1" id="KW-0539">Nucleus</keyword>
<keyword evidence="5" id="KW-1185">Reference proteome</keyword>
<protein>
    <recommendedName>
        <fullName evidence="3">Zn(2)-C6 fungal-type domain-containing protein</fullName>
    </recommendedName>
</protein>
<sequence>MSSATMYATSRSVHRAKQSRRSACDRCRTYKLRCERSSRSGAAACERCARTGAACTTTATKTPPVPSSQAFRVHHSSPASSHMRPFASQSVKSPSHLRPIIMRAPSIDQQHGLDAMQEQSHGQDLSSQALDLGLCSPMRQSSIDFAFANFAFPTDDPGTAPCGISADNAHRHRGNVNNHQHLASPPPVDELMSFSDSAVILTPPSPASPESLVGGDAMDLQPHQNHHPQANPMQVLLDLCARLVDDYDTLKAFHAGSPSYPSSGSGSGGNSFLDLVEMPFQSLLDSTAQFSDLLRTMALAEAAAAQQQQQKQQQHQHQQWRPSGIGTKRSSLRGSSDFHGGAGGSDTDHQQHMNLNRGGSVSQVANNNSSNNSNNNTNITPELMTLTTTTTTTTSSTSTSNSTSPTTLPSRRTTKNRDMVLTTTLVTTYVLVVRSWRQLFANLADLLSSSSQTTSDVVALLALPALQLGGLHVRSSPDMQLAVLLETGAGLLAAIDACLGISFGFGFGGGPARCVQQQQHWDGSAINGAGGGGGGGPQSGPQSGGGSGSAVLAMDPASVSVREMLLSQEMLRAATEDGGFGELTLAEMMDEVKRRLDRDRDRDR</sequence>
<dbReference type="EMBL" id="JAULSN010000003">
    <property type="protein sequence ID" value="KAK3375566.1"/>
    <property type="molecule type" value="Genomic_DNA"/>
</dbReference>